<evidence type="ECO:0000313" key="1">
    <source>
        <dbReference type="EMBL" id="CAB5220670.1"/>
    </source>
</evidence>
<organism evidence="1">
    <name type="scientific">uncultured Caudovirales phage</name>
    <dbReference type="NCBI Taxonomy" id="2100421"/>
    <lineage>
        <taxon>Viruses</taxon>
        <taxon>Duplodnaviria</taxon>
        <taxon>Heunggongvirae</taxon>
        <taxon>Uroviricota</taxon>
        <taxon>Caudoviricetes</taxon>
        <taxon>Peduoviridae</taxon>
        <taxon>Maltschvirus</taxon>
        <taxon>Maltschvirus maltsch</taxon>
    </lineage>
</organism>
<gene>
    <name evidence="1" type="ORF">UFOVP357_12</name>
</gene>
<accession>A0A6J7WS82</accession>
<proteinExistence type="predicted"/>
<name>A0A6J7WS82_9CAUD</name>
<reference evidence="1" key="1">
    <citation type="submission" date="2020-05" db="EMBL/GenBank/DDBJ databases">
        <authorList>
            <person name="Chiriac C."/>
            <person name="Salcher M."/>
            <person name="Ghai R."/>
            <person name="Kavagutti S V."/>
        </authorList>
    </citation>
    <scope>NUCLEOTIDE SEQUENCE</scope>
</reference>
<protein>
    <submittedName>
        <fullName evidence="1">Uncharacterized protein</fullName>
    </submittedName>
</protein>
<sequence length="477" mass="48006">MPKFTASLNVPKYSSTPGSAQNGDVYYNTTSNILYGYIGGTWTDLAATGGGGGGGTSTIAESVRAAVRNVTGSTITKGSIVYLSGVNGEKPTIAKALAGGDSTSASTFGWVENDISNNSDGYVTTFGILNNVNTQAYSDGQYLYLSGTTAGAATATKPYAPTHNVTVGFVVKGGSVGAGQVFVLLKNGFELEELHDVQVNGAASGTYLKYNGSLWVADDQVVTLTGTQTVTNKTLTDPQVTGKITIDNNGATPFNLSNASGTTIQAVSNDGADTRVVLDAHGTGVHGALTIRSSRGTGASPSAVQSGDKIGEMGARGYGDTGFSTSSVARVAMYANENWTDAAQGTKVTIEATQNGSAGAEQVATFTAGSGGGMSLLAGREVKINGNSVLSSNTLGSGVVNSSLTSVGTISTGSWQGTAVGVAYGGTGATDAQGARTAVLPAQTSANNKFLRSDGTDVSWQTALTSVANETIDGGNA</sequence>
<dbReference type="EMBL" id="LR798289">
    <property type="protein sequence ID" value="CAB5220670.1"/>
    <property type="molecule type" value="Genomic_DNA"/>
</dbReference>